<protein>
    <submittedName>
        <fullName evidence="1">Uncharacterized protein</fullName>
    </submittedName>
</protein>
<evidence type="ECO:0000313" key="1">
    <source>
        <dbReference type="EMBL" id="MFC4695443.1"/>
    </source>
</evidence>
<dbReference type="Proteomes" id="UP001596025">
    <property type="component" value="Unassembled WGS sequence"/>
</dbReference>
<dbReference type="RefSeq" id="WP_387992352.1">
    <property type="nucleotide sequence ID" value="NZ_JBHSGR010000023.1"/>
</dbReference>
<reference evidence="2" key="1">
    <citation type="journal article" date="2019" name="Int. J. Syst. Evol. Microbiol.">
        <title>The Global Catalogue of Microorganisms (GCM) 10K type strain sequencing project: providing services to taxonomists for standard genome sequencing and annotation.</title>
        <authorList>
            <consortium name="The Broad Institute Genomics Platform"/>
            <consortium name="The Broad Institute Genome Sequencing Center for Infectious Disease"/>
            <person name="Wu L."/>
            <person name="Ma J."/>
        </authorList>
    </citation>
    <scope>NUCLEOTIDE SEQUENCE [LARGE SCALE GENOMIC DNA]</scope>
    <source>
        <strain evidence="2">CCUG 62763</strain>
    </source>
</reference>
<dbReference type="EMBL" id="JBHSGR010000023">
    <property type="protein sequence ID" value="MFC4695443.1"/>
    <property type="molecule type" value="Genomic_DNA"/>
</dbReference>
<keyword evidence="2" id="KW-1185">Reference proteome</keyword>
<accession>A0ABV9LPN7</accession>
<proteinExistence type="predicted"/>
<gene>
    <name evidence="1" type="ORF">ACFO3M_18730</name>
</gene>
<comment type="caution">
    <text evidence="1">The sequence shown here is derived from an EMBL/GenBank/DDBJ whole genome shotgun (WGS) entry which is preliminary data.</text>
</comment>
<name>A0ABV9LPN7_9ACTN</name>
<evidence type="ECO:0000313" key="2">
    <source>
        <dbReference type="Proteomes" id="UP001596025"/>
    </source>
</evidence>
<organism evidence="1 2">
    <name type="scientific">Geodermatophilus arenarius</name>
    <dbReference type="NCBI Taxonomy" id="1137990"/>
    <lineage>
        <taxon>Bacteria</taxon>
        <taxon>Bacillati</taxon>
        <taxon>Actinomycetota</taxon>
        <taxon>Actinomycetes</taxon>
        <taxon>Geodermatophilales</taxon>
        <taxon>Geodermatophilaceae</taxon>
        <taxon>Geodermatophilus</taxon>
    </lineage>
</organism>
<sequence length="102" mass="10887">MGSTDAVRAGEVYAADLEPRPGGRLRHWVRVTGALAAELAQGLVPAPTVHDVVVRRRADGGEVLRVPAEDPHAPGHLLAAIRDELDAVGPGEFLDRWSVRTP</sequence>